<dbReference type="Pfam" id="PF00227">
    <property type="entry name" value="Proteasome"/>
    <property type="match status" value="1"/>
</dbReference>
<evidence type="ECO:0000313" key="5">
    <source>
        <dbReference type="EMBL" id="OMJ22580.1"/>
    </source>
</evidence>
<comment type="subcellular location">
    <subcellularLocation>
        <location evidence="4">Cytoplasm</location>
    </subcellularLocation>
    <subcellularLocation>
        <location evidence="4">Nucleus</location>
    </subcellularLocation>
</comment>
<comment type="function">
    <text evidence="4">Component of the proteasome, a multicatalytic proteinase complex which is characterized by its ability to cleave peptides with Arg, Phe, Tyr, Leu, and Glu adjacent to the leaving group at neutral or slightly basic pH. The proteasome has an ATP-dependent proteolytic activity.</text>
</comment>
<dbReference type="InterPro" id="IPR035206">
    <property type="entry name" value="Proteasome_beta2"/>
</dbReference>
<keyword evidence="1 4" id="KW-0963">Cytoplasm</keyword>
<comment type="similarity">
    <text evidence="4">Belongs to the peptidase T1B family.</text>
</comment>
<dbReference type="GO" id="GO:0010498">
    <property type="term" value="P:proteasomal protein catabolic process"/>
    <property type="evidence" value="ECO:0007669"/>
    <property type="project" value="InterPro"/>
</dbReference>
<dbReference type="InterPro" id="IPR023333">
    <property type="entry name" value="Proteasome_suB-type"/>
</dbReference>
<dbReference type="PANTHER" id="PTHR32194">
    <property type="entry name" value="METALLOPROTEASE TLDD"/>
    <property type="match status" value="1"/>
</dbReference>
<evidence type="ECO:0000256" key="3">
    <source>
        <dbReference type="ARBA" id="ARBA00023242"/>
    </source>
</evidence>
<dbReference type="OrthoDB" id="268428at2759"/>
<comment type="subunit">
    <text evidence="4">Component of the proteasome complex.</text>
</comment>
<dbReference type="AlphaFoldDB" id="A0A1R1Y6U0"/>
<dbReference type="GO" id="GO:0005737">
    <property type="term" value="C:cytoplasm"/>
    <property type="evidence" value="ECO:0007669"/>
    <property type="project" value="UniProtKB-SubCell"/>
</dbReference>
<dbReference type="InterPro" id="IPR001353">
    <property type="entry name" value="Proteasome_sua/b"/>
</dbReference>
<evidence type="ECO:0000256" key="4">
    <source>
        <dbReference type="RuleBase" id="RU004203"/>
    </source>
</evidence>
<dbReference type="Proteomes" id="UP000187429">
    <property type="component" value="Unassembled WGS sequence"/>
</dbReference>
<dbReference type="CDD" id="cd03758">
    <property type="entry name" value="proteasome_beta_type_2"/>
    <property type="match status" value="1"/>
</dbReference>
<protein>
    <recommendedName>
        <fullName evidence="4">Proteasome subunit beta</fullName>
    </recommendedName>
</protein>
<organism evidence="5 6">
    <name type="scientific">Smittium culicis</name>
    <dbReference type="NCBI Taxonomy" id="133412"/>
    <lineage>
        <taxon>Eukaryota</taxon>
        <taxon>Fungi</taxon>
        <taxon>Fungi incertae sedis</taxon>
        <taxon>Zoopagomycota</taxon>
        <taxon>Kickxellomycotina</taxon>
        <taxon>Harpellomycetes</taxon>
        <taxon>Harpellales</taxon>
        <taxon>Legeriomycetaceae</taxon>
        <taxon>Smittium</taxon>
    </lineage>
</organism>
<dbReference type="PROSITE" id="PS51476">
    <property type="entry name" value="PROTEASOME_BETA_2"/>
    <property type="match status" value="1"/>
</dbReference>
<evidence type="ECO:0000256" key="1">
    <source>
        <dbReference type="ARBA" id="ARBA00022490"/>
    </source>
</evidence>
<dbReference type="SUPFAM" id="SSF56235">
    <property type="entry name" value="N-terminal nucleophile aminohydrolases (Ntn hydrolases)"/>
    <property type="match status" value="1"/>
</dbReference>
<accession>A0A1R1Y6U0</accession>
<dbReference type="EMBL" id="LSSM01002220">
    <property type="protein sequence ID" value="OMJ22580.1"/>
    <property type="molecule type" value="Genomic_DNA"/>
</dbReference>
<keyword evidence="6" id="KW-1185">Reference proteome</keyword>
<dbReference type="GO" id="GO:0005634">
    <property type="term" value="C:nucleus"/>
    <property type="evidence" value="ECO:0007669"/>
    <property type="project" value="UniProtKB-SubCell"/>
</dbReference>
<dbReference type="Gene3D" id="3.60.20.10">
    <property type="entry name" value="Glutamine Phosphoribosylpyrophosphate, subunit 1, domain 1"/>
    <property type="match status" value="1"/>
</dbReference>
<dbReference type="GO" id="GO:0005839">
    <property type="term" value="C:proteasome core complex"/>
    <property type="evidence" value="ECO:0007669"/>
    <property type="project" value="InterPro"/>
</dbReference>
<dbReference type="InterPro" id="IPR029055">
    <property type="entry name" value="Ntn_hydrolases_N"/>
</dbReference>
<proteinExistence type="inferred from homology"/>
<keyword evidence="3 4" id="KW-0539">Nucleus</keyword>
<name>A0A1R1Y6U0_9FUNG</name>
<sequence length="183" mass="20506">MNSILTIKHDADKIYELSDNVIMSVSGEAGDTEQFSEYIVGNTKLYGIRNGHELTVNSTAKFTRNELASCLRSRKPYSVNLLIAGFDYVKEKPALYRIDHLASISSVSFAAHGYGAFFSYSIFDKMYKDDLSESEALDILAACLIELNKRLIIRHSSYTIKLINKSGLIILDPAQLIQRINSN</sequence>
<reference evidence="6" key="1">
    <citation type="submission" date="2017-01" db="EMBL/GenBank/DDBJ databases">
        <authorList>
            <person name="Wang Y."/>
            <person name="White M."/>
            <person name="Kvist S."/>
            <person name="Moncalvo J.-M."/>
        </authorList>
    </citation>
    <scope>NUCLEOTIDE SEQUENCE [LARGE SCALE GENOMIC DNA]</scope>
    <source>
        <strain evidence="6">ID-206-W2</strain>
    </source>
</reference>
<comment type="caution">
    <text evidence="5">The sequence shown here is derived from an EMBL/GenBank/DDBJ whole genome shotgun (WGS) entry which is preliminary data.</text>
</comment>
<gene>
    <name evidence="5" type="ORF">AYI69_g5325</name>
</gene>
<evidence type="ECO:0000256" key="2">
    <source>
        <dbReference type="ARBA" id="ARBA00022942"/>
    </source>
</evidence>
<keyword evidence="2 4" id="KW-0647">Proteasome</keyword>
<evidence type="ECO:0000313" key="6">
    <source>
        <dbReference type="Proteomes" id="UP000187429"/>
    </source>
</evidence>
<dbReference type="PANTHER" id="PTHR32194:SF2">
    <property type="entry name" value="PROTEASOME SUBUNIT BETA TYPE-1"/>
    <property type="match status" value="1"/>
</dbReference>